<evidence type="ECO:0000256" key="2">
    <source>
        <dbReference type="ARBA" id="ARBA00022723"/>
    </source>
</evidence>
<evidence type="ECO:0000256" key="4">
    <source>
        <dbReference type="ARBA" id="ARBA00023014"/>
    </source>
</evidence>
<accession>A0A099SZ98</accession>
<dbReference type="InterPro" id="IPR058240">
    <property type="entry name" value="rSAM_sf"/>
</dbReference>
<dbReference type="OrthoDB" id="30736at2157"/>
<dbReference type="InterPro" id="IPR050377">
    <property type="entry name" value="Radical_SAM_PqqE_MftC-like"/>
</dbReference>
<evidence type="ECO:0000256" key="3">
    <source>
        <dbReference type="ARBA" id="ARBA00023004"/>
    </source>
</evidence>
<dbReference type="PANTHER" id="PTHR11228:SF7">
    <property type="entry name" value="PQQA PEPTIDE CYCLASE"/>
    <property type="match status" value="1"/>
</dbReference>
<organism evidence="6 7">
    <name type="scientific">Methanococcoides methylutens</name>
    <dbReference type="NCBI Taxonomy" id="2226"/>
    <lineage>
        <taxon>Archaea</taxon>
        <taxon>Methanobacteriati</taxon>
        <taxon>Methanobacteriota</taxon>
        <taxon>Stenosarchaea group</taxon>
        <taxon>Methanomicrobia</taxon>
        <taxon>Methanosarcinales</taxon>
        <taxon>Methanosarcinaceae</taxon>
        <taxon>Methanococcoides</taxon>
    </lineage>
</organism>
<sequence length="403" mass="45757">MANTERKTDMDQSEEDITVLSLPGLTIDLKHQNGFLQLEAKGHLRGVCSPFLKKFNSTLEAEKPALVEKDRVIASTWLPPIPGKVFNRLLYAETQIALGKYIPETVSFEITRQCRCKCDHCVISGGEGDLDVDTVKRTIDEALDMGAVVITFTEGDPLLREDIFELIDYVDKDRAIVNMYTPGTDMTQEVAERLKEVGLHNLLVSIYSTVPEEHDDVRKLEGAFEKATNAIRYGLDAGLLVTMCTHVSPKNIEKLTSMYQFAKELGVHEFSLWESVPKKPEDPIITDEDREVIMEMYRRINATEDGPRIFANTYFEGEMLGCMAGQRWLHVCVEGSVKPCPYIPFSFGNIKTDNLRTIWSRIRKVSDFKGERHSCLMQEKDYLKLVSKIPEDAGTPYDFDLIR</sequence>
<dbReference type="GO" id="GO:0046872">
    <property type="term" value="F:metal ion binding"/>
    <property type="evidence" value="ECO:0007669"/>
    <property type="project" value="UniProtKB-KW"/>
</dbReference>
<dbReference type="PROSITE" id="PS51918">
    <property type="entry name" value="RADICAL_SAM"/>
    <property type="match status" value="1"/>
</dbReference>
<reference evidence="6 7" key="1">
    <citation type="submission" date="2014-09" db="EMBL/GenBank/DDBJ databases">
        <title>Draft genome sequence of an obligately methylotrophic methanogen, Methanococcoides methylutens, isolated from marine sediment.</title>
        <authorList>
            <person name="Guan Y."/>
            <person name="Ngugi D.K."/>
            <person name="Blom J."/>
            <person name="Ali S."/>
            <person name="Ferry J.G."/>
            <person name="Stingl U."/>
        </authorList>
    </citation>
    <scope>NUCLEOTIDE SEQUENCE [LARGE SCALE GENOMIC DNA]</scope>
    <source>
        <strain evidence="6 7">DSM 2657</strain>
    </source>
</reference>
<comment type="caution">
    <text evidence="6">The sequence shown here is derived from an EMBL/GenBank/DDBJ whole genome shotgun (WGS) entry which is preliminary data.</text>
</comment>
<dbReference type="Pfam" id="PF13186">
    <property type="entry name" value="SPASM"/>
    <property type="match status" value="1"/>
</dbReference>
<evidence type="ECO:0000256" key="1">
    <source>
        <dbReference type="ARBA" id="ARBA00022691"/>
    </source>
</evidence>
<dbReference type="SFLD" id="SFLDG01067">
    <property type="entry name" value="SPASM/twitch_domain_containing"/>
    <property type="match status" value="1"/>
</dbReference>
<dbReference type="PANTHER" id="PTHR11228">
    <property type="entry name" value="RADICAL SAM DOMAIN PROTEIN"/>
    <property type="match status" value="1"/>
</dbReference>
<evidence type="ECO:0000313" key="6">
    <source>
        <dbReference type="EMBL" id="KGK98207.1"/>
    </source>
</evidence>
<keyword evidence="3" id="KW-0408">Iron</keyword>
<proteinExistence type="predicted"/>
<dbReference type="GO" id="GO:0003824">
    <property type="term" value="F:catalytic activity"/>
    <property type="evidence" value="ECO:0007669"/>
    <property type="project" value="InterPro"/>
</dbReference>
<dbReference type="SFLD" id="SFLDS00029">
    <property type="entry name" value="Radical_SAM"/>
    <property type="match status" value="1"/>
</dbReference>
<keyword evidence="4" id="KW-0411">Iron-sulfur</keyword>
<dbReference type="Gene3D" id="3.20.20.70">
    <property type="entry name" value="Aldolase class I"/>
    <property type="match status" value="1"/>
</dbReference>
<dbReference type="GO" id="GO:0051536">
    <property type="term" value="F:iron-sulfur cluster binding"/>
    <property type="evidence" value="ECO:0007669"/>
    <property type="project" value="UniProtKB-KW"/>
</dbReference>
<dbReference type="AlphaFoldDB" id="A0A099SZ98"/>
<dbReference type="EMBL" id="JRHO01000014">
    <property type="protein sequence ID" value="KGK98207.1"/>
    <property type="molecule type" value="Genomic_DNA"/>
</dbReference>
<gene>
    <name evidence="6" type="ORF">LI82_10835</name>
</gene>
<dbReference type="InterPro" id="IPR023885">
    <property type="entry name" value="4Fe4S-binding_SPASM_dom"/>
</dbReference>
<dbReference type="InterPro" id="IPR007197">
    <property type="entry name" value="rSAM"/>
</dbReference>
<dbReference type="InterPro" id="IPR013785">
    <property type="entry name" value="Aldolase_TIM"/>
</dbReference>
<dbReference type="Pfam" id="PF04055">
    <property type="entry name" value="Radical_SAM"/>
    <property type="match status" value="1"/>
</dbReference>
<feature type="domain" description="Radical SAM core" evidence="5">
    <location>
        <begin position="100"/>
        <end position="304"/>
    </location>
</feature>
<evidence type="ECO:0000259" key="5">
    <source>
        <dbReference type="PROSITE" id="PS51918"/>
    </source>
</evidence>
<keyword evidence="7" id="KW-1185">Reference proteome</keyword>
<dbReference type="SFLD" id="SFLDG01386">
    <property type="entry name" value="main_SPASM_domain-containing"/>
    <property type="match status" value="1"/>
</dbReference>
<dbReference type="GO" id="GO:0006783">
    <property type="term" value="P:heme biosynthetic process"/>
    <property type="evidence" value="ECO:0007669"/>
    <property type="project" value="TreeGrafter"/>
</dbReference>
<dbReference type="RefSeq" id="WP_048195535.1">
    <property type="nucleotide sequence ID" value="NZ_CAAGSM010000001.1"/>
</dbReference>
<keyword evidence="2" id="KW-0479">Metal-binding</keyword>
<name>A0A099SZ98_METMT</name>
<protein>
    <submittedName>
        <fullName evidence="6">MoaA</fullName>
    </submittedName>
</protein>
<dbReference type="SUPFAM" id="SSF102114">
    <property type="entry name" value="Radical SAM enzymes"/>
    <property type="match status" value="1"/>
</dbReference>
<keyword evidence="1" id="KW-0949">S-adenosyl-L-methionine</keyword>
<evidence type="ECO:0000313" key="7">
    <source>
        <dbReference type="Proteomes" id="UP000029859"/>
    </source>
</evidence>
<dbReference type="Proteomes" id="UP000029859">
    <property type="component" value="Unassembled WGS sequence"/>
</dbReference>
<dbReference type="CDD" id="cd01335">
    <property type="entry name" value="Radical_SAM"/>
    <property type="match status" value="1"/>
</dbReference>